<sequence>AGSRECIGLGCDRCTKNIIDVAFYASSPWIHNPELEIICEKNLKKGKMINFENMNI</sequence>
<dbReference type="AlphaFoldDB" id="X1T3C3"/>
<reference evidence="1" key="1">
    <citation type="journal article" date="2014" name="Front. Microbiol.">
        <title>High frequency of phylogenetically diverse reductive dehalogenase-homologous genes in deep subseafloor sedimentary metagenomes.</title>
        <authorList>
            <person name="Kawai M."/>
            <person name="Futagami T."/>
            <person name="Toyoda A."/>
            <person name="Takaki Y."/>
            <person name="Nishi S."/>
            <person name="Hori S."/>
            <person name="Arai W."/>
            <person name="Tsubouchi T."/>
            <person name="Morono Y."/>
            <person name="Uchiyama I."/>
            <person name="Ito T."/>
            <person name="Fujiyama A."/>
            <person name="Inagaki F."/>
            <person name="Takami H."/>
        </authorList>
    </citation>
    <scope>NUCLEOTIDE SEQUENCE</scope>
    <source>
        <strain evidence="1">Expedition CK06-06</strain>
    </source>
</reference>
<evidence type="ECO:0000313" key="1">
    <source>
        <dbReference type="EMBL" id="GAI82105.1"/>
    </source>
</evidence>
<name>X1T3C3_9ZZZZ</name>
<protein>
    <submittedName>
        <fullName evidence="1">Uncharacterized protein</fullName>
    </submittedName>
</protein>
<dbReference type="EMBL" id="BARW01012249">
    <property type="protein sequence ID" value="GAI82105.1"/>
    <property type="molecule type" value="Genomic_DNA"/>
</dbReference>
<accession>X1T3C3</accession>
<organism evidence="1">
    <name type="scientific">marine sediment metagenome</name>
    <dbReference type="NCBI Taxonomy" id="412755"/>
    <lineage>
        <taxon>unclassified sequences</taxon>
        <taxon>metagenomes</taxon>
        <taxon>ecological metagenomes</taxon>
    </lineage>
</organism>
<gene>
    <name evidence="1" type="ORF">S12H4_23178</name>
</gene>
<proteinExistence type="predicted"/>
<feature type="non-terminal residue" evidence="1">
    <location>
        <position position="1"/>
    </location>
</feature>
<comment type="caution">
    <text evidence="1">The sequence shown here is derived from an EMBL/GenBank/DDBJ whole genome shotgun (WGS) entry which is preliminary data.</text>
</comment>